<dbReference type="RefSeq" id="WP_187242263.1">
    <property type="nucleotide sequence ID" value="NZ_BAAAOK010000014.1"/>
</dbReference>
<evidence type="ECO:0000313" key="1">
    <source>
        <dbReference type="EMBL" id="MBC6465270.1"/>
    </source>
</evidence>
<evidence type="ECO:0000313" key="2">
    <source>
        <dbReference type="Proteomes" id="UP000805614"/>
    </source>
</evidence>
<dbReference type="EMBL" id="JABVEC010000003">
    <property type="protein sequence ID" value="MBC6465270.1"/>
    <property type="molecule type" value="Genomic_DNA"/>
</dbReference>
<protein>
    <recommendedName>
        <fullName evidence="3">Phosphoribosyltransferase</fullName>
    </recommendedName>
</protein>
<accession>A0ABR7LKJ5</accession>
<reference evidence="1 2" key="1">
    <citation type="submission" date="2020-06" db="EMBL/GenBank/DDBJ databases">
        <title>Actinomadura xiongansis sp. nov., isolated from soil of Baiyangdian.</title>
        <authorList>
            <person name="Zhang X."/>
        </authorList>
    </citation>
    <scope>NUCLEOTIDE SEQUENCE [LARGE SCALE GENOMIC DNA]</scope>
    <source>
        <strain evidence="1 2">HBUM206468</strain>
    </source>
</reference>
<proteinExistence type="predicted"/>
<keyword evidence="2" id="KW-1185">Reference proteome</keyword>
<dbReference type="CDD" id="cd06223">
    <property type="entry name" value="PRTases_typeI"/>
    <property type="match status" value="1"/>
</dbReference>
<dbReference type="InterPro" id="IPR000836">
    <property type="entry name" value="PRTase_dom"/>
</dbReference>
<name>A0ABR7LKJ5_9ACTN</name>
<comment type="caution">
    <text evidence="1">The sequence shown here is derived from an EMBL/GenBank/DDBJ whole genome shotgun (WGS) entry which is preliminary data.</text>
</comment>
<dbReference type="Gene3D" id="3.40.50.2020">
    <property type="match status" value="1"/>
</dbReference>
<dbReference type="SUPFAM" id="SSF53271">
    <property type="entry name" value="PRTase-like"/>
    <property type="match status" value="1"/>
</dbReference>
<organism evidence="1 2">
    <name type="scientific">Actinomadura alba</name>
    <dbReference type="NCBI Taxonomy" id="406431"/>
    <lineage>
        <taxon>Bacteria</taxon>
        <taxon>Bacillati</taxon>
        <taxon>Actinomycetota</taxon>
        <taxon>Actinomycetes</taxon>
        <taxon>Streptosporangiales</taxon>
        <taxon>Thermomonosporaceae</taxon>
        <taxon>Actinomadura</taxon>
    </lineage>
</organism>
<dbReference type="Proteomes" id="UP000805614">
    <property type="component" value="Unassembled WGS sequence"/>
</dbReference>
<sequence length="184" mass="19734">MTYAVAGDQSGYVMRGYKAQVPVQEHYRVVAMLALLGLSMHGTCPDALLDTPVTHWATVPSLPAKPGEHPFHRIVSNAASGLEVPLTAAAKVVDPRAVNPDHFSTGARLPANSHVLLMDDTWTQGGHAQSAVLALRKAGAMRVSVLVVARWIKQGFGDNVQFLRDISGLDFDPEICPWTGEGCP</sequence>
<evidence type="ECO:0008006" key="3">
    <source>
        <dbReference type="Google" id="ProtNLM"/>
    </source>
</evidence>
<dbReference type="InterPro" id="IPR029057">
    <property type="entry name" value="PRTase-like"/>
</dbReference>
<gene>
    <name evidence="1" type="ORF">HKK74_07170</name>
</gene>